<dbReference type="Proteomes" id="UP000030341">
    <property type="component" value="Chromosome 1"/>
</dbReference>
<dbReference type="InterPro" id="IPR003770">
    <property type="entry name" value="MLTG-like"/>
</dbReference>
<dbReference type="GO" id="GO:0071555">
    <property type="term" value="P:cell wall organization"/>
    <property type="evidence" value="ECO:0007669"/>
    <property type="project" value="UniProtKB-KW"/>
</dbReference>
<keyword evidence="4 7" id="KW-0472">Membrane</keyword>
<keyword evidence="3 7" id="KW-1133">Transmembrane helix</keyword>
<dbReference type="NCBIfam" id="TIGR00247">
    <property type="entry name" value="endolytic transglycosylase MltG"/>
    <property type="match status" value="1"/>
</dbReference>
<proteinExistence type="inferred from homology"/>
<dbReference type="HOGENOM" id="CLU_025574_0_2_6"/>
<name>A0A0A7EG89_9GAMM</name>
<dbReference type="HAMAP" id="MF_02065">
    <property type="entry name" value="MltG"/>
    <property type="match status" value="1"/>
</dbReference>
<feature type="site" description="Important for catalytic activity" evidence="7">
    <location>
        <position position="212"/>
    </location>
</feature>
<dbReference type="EC" id="4.2.2.29" evidence="7"/>
<accession>A0A0A7EG89</accession>
<evidence type="ECO:0000256" key="5">
    <source>
        <dbReference type="ARBA" id="ARBA00023239"/>
    </source>
</evidence>
<dbReference type="GO" id="GO:0009252">
    <property type="term" value="P:peptidoglycan biosynthetic process"/>
    <property type="evidence" value="ECO:0007669"/>
    <property type="project" value="UniProtKB-UniRule"/>
</dbReference>
<dbReference type="GO" id="GO:0005886">
    <property type="term" value="C:plasma membrane"/>
    <property type="evidence" value="ECO:0007669"/>
    <property type="project" value="UniProtKB-UniRule"/>
</dbReference>
<dbReference type="PANTHER" id="PTHR30518">
    <property type="entry name" value="ENDOLYTIC MUREIN TRANSGLYCOSYLASE"/>
    <property type="match status" value="1"/>
</dbReference>
<reference evidence="8 9" key="1">
    <citation type="submission" date="2014-11" db="EMBL/GenBank/DDBJ databases">
        <title>Complete Genome Sequence of Pseudoalteromonas sp. Strain OCN003 Isolated from Kaneohe Bay, Oahu, Hawaii.</title>
        <authorList>
            <person name="Beurmann S."/>
            <person name="Videau P."/>
            <person name="Ushijima B."/>
            <person name="Smith A.M."/>
            <person name="Aeby G.S."/>
            <person name="Callahan S.M."/>
            <person name="Belcaid M."/>
        </authorList>
    </citation>
    <scope>NUCLEOTIDE SEQUENCE [LARGE SCALE GENOMIC DNA]</scope>
    <source>
        <strain evidence="8 9">OCN003</strain>
    </source>
</reference>
<evidence type="ECO:0000313" key="9">
    <source>
        <dbReference type="Proteomes" id="UP000030341"/>
    </source>
</evidence>
<dbReference type="Gene3D" id="3.30.160.60">
    <property type="entry name" value="Classic Zinc Finger"/>
    <property type="match status" value="1"/>
</dbReference>
<dbReference type="AlphaFoldDB" id="A0A0A7EG89"/>
<dbReference type="CDD" id="cd08010">
    <property type="entry name" value="MltG_like"/>
    <property type="match status" value="1"/>
</dbReference>
<dbReference type="EMBL" id="CP009888">
    <property type="protein sequence ID" value="AIY65685.1"/>
    <property type="molecule type" value="Genomic_DNA"/>
</dbReference>
<comment type="similarity">
    <text evidence="7">Belongs to the transglycosylase MltG family.</text>
</comment>
<dbReference type="eggNOG" id="COG1559">
    <property type="taxonomic scope" value="Bacteria"/>
</dbReference>
<dbReference type="GO" id="GO:0008932">
    <property type="term" value="F:lytic endotransglycosylase activity"/>
    <property type="evidence" value="ECO:0007669"/>
    <property type="project" value="UniProtKB-UniRule"/>
</dbReference>
<evidence type="ECO:0000256" key="7">
    <source>
        <dbReference type="HAMAP-Rule" id="MF_02065"/>
    </source>
</evidence>
<keyword evidence="5 7" id="KW-0456">Lyase</keyword>
<dbReference type="Pfam" id="PF02618">
    <property type="entry name" value="YceG"/>
    <property type="match status" value="1"/>
</dbReference>
<evidence type="ECO:0000256" key="2">
    <source>
        <dbReference type="ARBA" id="ARBA00022692"/>
    </source>
</evidence>
<organism evidence="8 9">
    <name type="scientific">Pseudoalteromonas piratica</name>
    <dbReference type="NCBI Taxonomy" id="1348114"/>
    <lineage>
        <taxon>Bacteria</taxon>
        <taxon>Pseudomonadati</taxon>
        <taxon>Pseudomonadota</taxon>
        <taxon>Gammaproteobacteria</taxon>
        <taxon>Alteromonadales</taxon>
        <taxon>Pseudoalteromonadaceae</taxon>
        <taxon>Pseudoalteromonas</taxon>
    </lineage>
</organism>
<dbReference type="PANTHER" id="PTHR30518:SF2">
    <property type="entry name" value="ENDOLYTIC MUREIN TRANSGLYCOSYLASE"/>
    <property type="match status" value="1"/>
</dbReference>
<evidence type="ECO:0000256" key="6">
    <source>
        <dbReference type="ARBA" id="ARBA00023316"/>
    </source>
</evidence>
<keyword evidence="1 7" id="KW-1003">Cell membrane</keyword>
<dbReference type="STRING" id="1348114.OM33_11370"/>
<keyword evidence="6 7" id="KW-0961">Cell wall biogenesis/degradation</keyword>
<keyword evidence="2 7" id="KW-0812">Transmembrane</keyword>
<comment type="function">
    <text evidence="7">Functions as a peptidoglycan terminase that cleaves nascent peptidoglycan strands endolytically to terminate their elongation.</text>
</comment>
<gene>
    <name evidence="7" type="primary">mltG</name>
    <name evidence="8" type="ORF">OM33_11370</name>
</gene>
<sequence length="328" mass="37364">MIRAFAFLFTLFVAFATFAGFQLKQLQTVQLSISEATLYQVKAGTGVNSMCSAFKKNGWVKDCFWLKVYAKINPELVKLKQGMYLIEAKPLLEMISDMNKGRDHQFPFTILEGSTFKQVLSDFKNADYLEQVSETALNNALKEMGIKQDNPEGWFYPDTYFYSAGDSQLAILKRAYDKMQQTLDKAWQSRDMAVPLKSQYEALILASIIEKESGHNAERDLIASVFVNRINKGMRLQTDPTVIYGLGDEYQGDIKSEHLRRHTPYNTYRINGLPPTPIAMPSEQAIYATLNPRYSDFYYFVASGGGEHHFSKTLAEHNAAVRKYLLNK</sequence>
<evidence type="ECO:0000256" key="3">
    <source>
        <dbReference type="ARBA" id="ARBA00022989"/>
    </source>
</evidence>
<comment type="catalytic activity">
    <reaction evidence="7">
        <text>a peptidoglycan chain = a peptidoglycan chain with N-acetyl-1,6-anhydromuramyl-[peptide] at the reducing end + a peptidoglycan chain with N-acetylglucosamine at the non-reducing end.</text>
        <dbReference type="EC" id="4.2.2.29"/>
    </reaction>
</comment>
<dbReference type="KEGG" id="pseo:OM33_11370"/>
<keyword evidence="7" id="KW-0997">Cell inner membrane</keyword>
<dbReference type="OrthoDB" id="9814591at2"/>
<keyword evidence="9" id="KW-1185">Reference proteome</keyword>
<evidence type="ECO:0000256" key="4">
    <source>
        <dbReference type="ARBA" id="ARBA00023136"/>
    </source>
</evidence>
<evidence type="ECO:0000256" key="1">
    <source>
        <dbReference type="ARBA" id="ARBA00022475"/>
    </source>
</evidence>
<evidence type="ECO:0000313" key="8">
    <source>
        <dbReference type="EMBL" id="AIY65685.1"/>
    </source>
</evidence>
<protein>
    <recommendedName>
        <fullName evidence="7">Endolytic murein transglycosylase</fullName>
        <ecNumber evidence="7">4.2.2.29</ecNumber>
    </recommendedName>
    <alternativeName>
        <fullName evidence="7">Peptidoglycan lytic transglycosylase</fullName>
    </alternativeName>
    <alternativeName>
        <fullName evidence="7">Peptidoglycan polymerization terminase</fullName>
    </alternativeName>
</protein>
<dbReference type="RefSeq" id="WP_038641797.1">
    <property type="nucleotide sequence ID" value="NZ_CP009888.1"/>
</dbReference>